<dbReference type="Pfam" id="PF22571">
    <property type="entry name" value="LiaI-LiaF-TM_PspC"/>
    <property type="match status" value="1"/>
</dbReference>
<evidence type="ECO:0000256" key="3">
    <source>
        <dbReference type="ARBA" id="ARBA00022692"/>
    </source>
</evidence>
<organism evidence="11 12">
    <name type="scientific">Aquimarina hainanensis</name>
    <dbReference type="NCBI Taxonomy" id="1578017"/>
    <lineage>
        <taxon>Bacteria</taxon>
        <taxon>Pseudomonadati</taxon>
        <taxon>Bacteroidota</taxon>
        <taxon>Flavobacteriia</taxon>
        <taxon>Flavobacteriales</taxon>
        <taxon>Flavobacteriaceae</taxon>
        <taxon>Aquimarina</taxon>
    </lineage>
</organism>
<proteinExistence type="predicted"/>
<name>A0ABW5N4L2_9FLAO</name>
<keyword evidence="4 7" id="KW-1133">Transmembrane helix</keyword>
<feature type="transmembrane region" description="Helical" evidence="7">
    <location>
        <begin position="237"/>
        <end position="264"/>
    </location>
</feature>
<feature type="region of interest" description="Disordered" evidence="6">
    <location>
        <begin position="526"/>
        <end position="548"/>
    </location>
</feature>
<feature type="domain" description="PspC-related transmembrane region" evidence="9">
    <location>
        <begin position="204"/>
        <end position="345"/>
    </location>
</feature>
<dbReference type="PANTHER" id="PTHR33885:SF3">
    <property type="entry name" value="PHAGE SHOCK PROTEIN C"/>
    <property type="match status" value="1"/>
</dbReference>
<keyword evidence="3 7" id="KW-0812">Transmembrane</keyword>
<evidence type="ECO:0000256" key="7">
    <source>
        <dbReference type="SAM" id="Phobius"/>
    </source>
</evidence>
<feature type="transmembrane region" description="Helical" evidence="7">
    <location>
        <begin position="322"/>
        <end position="340"/>
    </location>
</feature>
<protein>
    <submittedName>
        <fullName evidence="11">PspC domain-containing protein</fullName>
    </submittedName>
</protein>
<feature type="transmembrane region" description="Helical" evidence="7">
    <location>
        <begin position="138"/>
        <end position="162"/>
    </location>
</feature>
<dbReference type="PANTHER" id="PTHR33885">
    <property type="entry name" value="PHAGE SHOCK PROTEIN C"/>
    <property type="match status" value="1"/>
</dbReference>
<feature type="transmembrane region" description="Helical" evidence="7">
    <location>
        <begin position="284"/>
        <end position="310"/>
    </location>
</feature>
<dbReference type="InterPro" id="IPR054319">
    <property type="entry name" value="PspC-rel_ToastRack"/>
</dbReference>
<feature type="domain" description="Phage shock protein PspC N-terminal" evidence="8">
    <location>
        <begin position="107"/>
        <end position="165"/>
    </location>
</feature>
<keyword evidence="2" id="KW-1003">Cell membrane</keyword>
<keyword evidence="5 7" id="KW-0472">Membrane</keyword>
<dbReference type="Proteomes" id="UP001597459">
    <property type="component" value="Unassembled WGS sequence"/>
</dbReference>
<accession>A0ABW5N4L2</accession>
<comment type="subcellular location">
    <subcellularLocation>
        <location evidence="1">Cell membrane</location>
        <topology evidence="1">Single-pass membrane protein</topology>
    </subcellularLocation>
</comment>
<evidence type="ECO:0000259" key="10">
    <source>
        <dbReference type="Pfam" id="PF22744"/>
    </source>
</evidence>
<dbReference type="EMBL" id="JBHULX010000003">
    <property type="protein sequence ID" value="MFD2590024.1"/>
    <property type="molecule type" value="Genomic_DNA"/>
</dbReference>
<evidence type="ECO:0000256" key="4">
    <source>
        <dbReference type="ARBA" id="ARBA00022989"/>
    </source>
</evidence>
<evidence type="ECO:0000256" key="5">
    <source>
        <dbReference type="ARBA" id="ARBA00023136"/>
    </source>
</evidence>
<dbReference type="RefSeq" id="WP_378255905.1">
    <property type="nucleotide sequence ID" value="NZ_JBHSJV010000001.1"/>
</dbReference>
<dbReference type="InterPro" id="IPR054321">
    <property type="entry name" value="PspC-rel_TM"/>
</dbReference>
<evidence type="ECO:0000259" key="9">
    <source>
        <dbReference type="Pfam" id="PF22571"/>
    </source>
</evidence>
<keyword evidence="12" id="KW-1185">Reference proteome</keyword>
<evidence type="ECO:0000313" key="12">
    <source>
        <dbReference type="Proteomes" id="UP001597459"/>
    </source>
</evidence>
<dbReference type="InterPro" id="IPR007168">
    <property type="entry name" value="Phageshock_PspC_N"/>
</dbReference>
<sequence length="588" mass="66940">MNKTVNINLAGIFFHIDEDAYLKLQRYLQAIKRSFTNSQGRDEIIADIEARMAELFSEKIKDERNVISIKEVDDIISIMGQPEDYQVDEEIFDDEPRQSYTKRTSPRQLYRDTMNSYVGGVSSGLGHYFRVDPIWLRLAWILLTIFSSGAFILIYIALWIFVPEAKSTADHLAMKGEAVNISNIEKKIKEGFSGVADSVKNVDYEKYGNKVKNSSTTFFETLASILLAILKGALKFFGVLIAMVSGITLISLFISLFAVGIFGIYDSPWMEYLEVGNQPNVPLWFLSILAFLVIGIPFFFLFILGLKIVITNLKSIGTPIKLGLLGLWLLAMVGLGVIAARHATQEAFEAEIISEEKLLPVSKNDTLTLKMVKNNRYLKYLRGSYDYRVKRDPDGNKVIVLKDVEIFLKTSENDSLIGLSIEKSAEGSSYEEARKRAQEIKYNYELDGNTLLLNGYALTDYVNKHRDQQVNIFLSLPEGVTVFADDNTARYTNSWEYDDYISLNDQEEKYLKVTNGKFDCTNCSEEQNEEKQSWEEDEDKEEGAVRINLNTDDENFKLKIDENGVEINNQPVKLKIDENGIELKKDQE</sequence>
<evidence type="ECO:0000313" key="11">
    <source>
        <dbReference type="EMBL" id="MFD2590024.1"/>
    </source>
</evidence>
<gene>
    <name evidence="11" type="ORF">ACFSTE_04230</name>
</gene>
<evidence type="ECO:0000256" key="6">
    <source>
        <dbReference type="SAM" id="MobiDB-lite"/>
    </source>
</evidence>
<dbReference type="InterPro" id="IPR052027">
    <property type="entry name" value="PspC"/>
</dbReference>
<comment type="caution">
    <text evidence="11">The sequence shown here is derived from an EMBL/GenBank/DDBJ whole genome shotgun (WGS) entry which is preliminary data.</text>
</comment>
<evidence type="ECO:0000256" key="2">
    <source>
        <dbReference type="ARBA" id="ARBA00022475"/>
    </source>
</evidence>
<evidence type="ECO:0000259" key="8">
    <source>
        <dbReference type="Pfam" id="PF04024"/>
    </source>
</evidence>
<dbReference type="Pfam" id="PF22744">
    <property type="entry name" value="Toast-rack_PspC-Cterm"/>
    <property type="match status" value="1"/>
</dbReference>
<feature type="domain" description="PspC-related ToastRack" evidence="10">
    <location>
        <begin position="392"/>
        <end position="525"/>
    </location>
</feature>
<reference evidence="12" key="1">
    <citation type="journal article" date="2019" name="Int. J. Syst. Evol. Microbiol.">
        <title>The Global Catalogue of Microorganisms (GCM) 10K type strain sequencing project: providing services to taxonomists for standard genome sequencing and annotation.</title>
        <authorList>
            <consortium name="The Broad Institute Genomics Platform"/>
            <consortium name="The Broad Institute Genome Sequencing Center for Infectious Disease"/>
            <person name="Wu L."/>
            <person name="Ma J."/>
        </authorList>
    </citation>
    <scope>NUCLEOTIDE SEQUENCE [LARGE SCALE GENOMIC DNA]</scope>
    <source>
        <strain evidence="12">KCTC 42423</strain>
    </source>
</reference>
<dbReference type="Pfam" id="PF04024">
    <property type="entry name" value="PspC"/>
    <property type="match status" value="1"/>
</dbReference>
<feature type="transmembrane region" description="Helical" evidence="7">
    <location>
        <begin position="213"/>
        <end position="230"/>
    </location>
</feature>
<evidence type="ECO:0000256" key="1">
    <source>
        <dbReference type="ARBA" id="ARBA00004162"/>
    </source>
</evidence>